<dbReference type="GO" id="GO:0008170">
    <property type="term" value="F:N-methyltransferase activity"/>
    <property type="evidence" value="ECO:0007669"/>
    <property type="project" value="InterPro"/>
</dbReference>
<keyword evidence="2" id="KW-0489">Methyltransferase</keyword>
<dbReference type="GO" id="GO:0003677">
    <property type="term" value="F:DNA binding"/>
    <property type="evidence" value="ECO:0007669"/>
    <property type="project" value="InterPro"/>
</dbReference>
<keyword evidence="3" id="KW-0808">Transferase</keyword>
<name>X1B5C8_9ZZZZ</name>
<dbReference type="GO" id="GO:0032259">
    <property type="term" value="P:methylation"/>
    <property type="evidence" value="ECO:0007669"/>
    <property type="project" value="UniProtKB-KW"/>
</dbReference>
<accession>X1B5C8</accession>
<protein>
    <recommendedName>
        <fullName evidence="4">DNA methylase N-4/N-6 domain-containing protein</fullName>
    </recommendedName>
</protein>
<feature type="domain" description="DNA methylase N-4/N-6" evidence="4">
    <location>
        <begin position="34"/>
        <end position="77"/>
    </location>
</feature>
<evidence type="ECO:0000256" key="1">
    <source>
        <dbReference type="ARBA" id="ARBA00006594"/>
    </source>
</evidence>
<organism evidence="5">
    <name type="scientific">marine sediment metagenome</name>
    <dbReference type="NCBI Taxonomy" id="412755"/>
    <lineage>
        <taxon>unclassified sequences</taxon>
        <taxon>metagenomes</taxon>
        <taxon>ecological metagenomes</taxon>
    </lineage>
</organism>
<comment type="caution">
    <text evidence="5">The sequence shown here is derived from an EMBL/GenBank/DDBJ whole genome shotgun (WGS) entry which is preliminary data.</text>
</comment>
<dbReference type="SUPFAM" id="SSF53335">
    <property type="entry name" value="S-adenosyl-L-methionine-dependent methyltransferases"/>
    <property type="match status" value="1"/>
</dbReference>
<dbReference type="Pfam" id="PF01555">
    <property type="entry name" value="N6_N4_Mtase"/>
    <property type="match status" value="1"/>
</dbReference>
<dbReference type="EMBL" id="BART01005539">
    <property type="protein sequence ID" value="GAG67236.1"/>
    <property type="molecule type" value="Genomic_DNA"/>
</dbReference>
<dbReference type="InterPro" id="IPR002052">
    <property type="entry name" value="DNA_methylase_N6_adenine_CS"/>
</dbReference>
<comment type="similarity">
    <text evidence="1">Belongs to the N(4)/N(6)-methyltransferase family.</text>
</comment>
<dbReference type="Gene3D" id="3.40.50.150">
    <property type="entry name" value="Vaccinia Virus protein VP39"/>
    <property type="match status" value="1"/>
</dbReference>
<evidence type="ECO:0000313" key="5">
    <source>
        <dbReference type="EMBL" id="GAG67236.1"/>
    </source>
</evidence>
<proteinExistence type="inferred from homology"/>
<evidence type="ECO:0000256" key="2">
    <source>
        <dbReference type="ARBA" id="ARBA00022603"/>
    </source>
</evidence>
<evidence type="ECO:0000256" key="3">
    <source>
        <dbReference type="ARBA" id="ARBA00022679"/>
    </source>
</evidence>
<dbReference type="InterPro" id="IPR002941">
    <property type="entry name" value="DNA_methylase_N4/N6"/>
</dbReference>
<reference evidence="5" key="1">
    <citation type="journal article" date="2014" name="Front. Microbiol.">
        <title>High frequency of phylogenetically diverse reductive dehalogenase-homologous genes in deep subseafloor sedimentary metagenomes.</title>
        <authorList>
            <person name="Kawai M."/>
            <person name="Futagami T."/>
            <person name="Toyoda A."/>
            <person name="Takaki Y."/>
            <person name="Nishi S."/>
            <person name="Hori S."/>
            <person name="Arai W."/>
            <person name="Tsubouchi T."/>
            <person name="Morono Y."/>
            <person name="Uchiyama I."/>
            <person name="Ito T."/>
            <person name="Fujiyama A."/>
            <person name="Inagaki F."/>
            <person name="Takami H."/>
        </authorList>
    </citation>
    <scope>NUCLEOTIDE SEQUENCE</scope>
    <source>
        <strain evidence="5">Expedition CK06-06</strain>
    </source>
</reference>
<dbReference type="AlphaFoldDB" id="X1B5C8"/>
<evidence type="ECO:0000259" key="4">
    <source>
        <dbReference type="Pfam" id="PF01555"/>
    </source>
</evidence>
<sequence length="84" mass="10047">MVGFWEMKYPEDFINKIIRGDCLDIMKEIPDKCVDLILVDPPYNVKIDYGEYKDKLKPKEYLKFISEITKEFKRISNNTSFCEL</sequence>
<dbReference type="PROSITE" id="PS00092">
    <property type="entry name" value="N6_MTASE"/>
    <property type="match status" value="1"/>
</dbReference>
<gene>
    <name evidence="5" type="ORF">S01H4_12786</name>
</gene>
<dbReference type="InterPro" id="IPR029063">
    <property type="entry name" value="SAM-dependent_MTases_sf"/>
</dbReference>